<accession>J9GJ56</accession>
<dbReference type="EMBL" id="AMCI01003742">
    <property type="protein sequence ID" value="EJW99589.1"/>
    <property type="molecule type" value="Genomic_DNA"/>
</dbReference>
<keyword evidence="1" id="KW-0067">ATP-binding</keyword>
<sequence>MRVLYVALTRAKDALFMSMNASRPQKRPADWILNKVADLLGRDSQPLPALLECCQSFGAWSLYSLLSHPESSALRVEATGIGFAPRERHKGEPFTFEVCDPPEAPRQTSISTENLLEDEQIVKQLKQQFDWQPPAYALQNTPAKVSVTALVHGEAGEGDKEEFVNLDRPVFLQKDRISAVERGTATHAFMQHIDWNIVKQQGLEAEIERQQQQAFLLPEVAEKLEQKGDFDFL</sequence>
<dbReference type="Gene3D" id="3.90.320.10">
    <property type="match status" value="1"/>
</dbReference>
<dbReference type="GO" id="GO:0004386">
    <property type="term" value="F:helicase activity"/>
    <property type="evidence" value="ECO:0007669"/>
    <property type="project" value="UniProtKB-KW"/>
</dbReference>
<dbReference type="InterPro" id="IPR027417">
    <property type="entry name" value="P-loop_NTPase"/>
</dbReference>
<gene>
    <name evidence="1" type="ORF">EVA_12305</name>
</gene>
<name>J9GJ56_9ZZZZ</name>
<evidence type="ECO:0000313" key="1">
    <source>
        <dbReference type="EMBL" id="EJW99589.1"/>
    </source>
</evidence>
<comment type="caution">
    <text evidence="1">The sequence shown here is derived from an EMBL/GenBank/DDBJ whole genome shotgun (WGS) entry which is preliminary data.</text>
</comment>
<dbReference type="InterPro" id="IPR011604">
    <property type="entry name" value="PDDEXK-like_dom_sf"/>
</dbReference>
<protein>
    <submittedName>
        <fullName evidence="1">Recombination helicase AddA</fullName>
    </submittedName>
</protein>
<organism evidence="1">
    <name type="scientific">gut metagenome</name>
    <dbReference type="NCBI Taxonomy" id="749906"/>
    <lineage>
        <taxon>unclassified sequences</taxon>
        <taxon>metagenomes</taxon>
        <taxon>organismal metagenomes</taxon>
    </lineage>
</organism>
<keyword evidence="1" id="KW-0547">Nucleotide-binding</keyword>
<dbReference type="Gene3D" id="3.40.50.300">
    <property type="entry name" value="P-loop containing nucleotide triphosphate hydrolases"/>
    <property type="match status" value="1"/>
</dbReference>
<proteinExistence type="predicted"/>
<dbReference type="SUPFAM" id="SSF52540">
    <property type="entry name" value="P-loop containing nucleoside triphosphate hydrolases"/>
    <property type="match status" value="1"/>
</dbReference>
<dbReference type="AlphaFoldDB" id="J9GJ56"/>
<keyword evidence="1" id="KW-0378">Hydrolase</keyword>
<reference evidence="1" key="1">
    <citation type="journal article" date="2012" name="PLoS ONE">
        <title>Gene sets for utilization of primary and secondary nutrition supplies in the distal gut of endangered iberian lynx.</title>
        <authorList>
            <person name="Alcaide M."/>
            <person name="Messina E."/>
            <person name="Richter M."/>
            <person name="Bargiela R."/>
            <person name="Peplies J."/>
            <person name="Huws S.A."/>
            <person name="Newbold C.J."/>
            <person name="Golyshin P.N."/>
            <person name="Simon M.A."/>
            <person name="Lopez G."/>
            <person name="Yakimov M.M."/>
            <person name="Ferrer M."/>
        </authorList>
    </citation>
    <scope>NUCLEOTIDE SEQUENCE</scope>
</reference>
<keyword evidence="1" id="KW-0347">Helicase</keyword>